<reference evidence="2 3" key="1">
    <citation type="journal article" date="2019" name="Sci. Rep.">
        <title>Orb-weaving spider Araneus ventricosus genome elucidates the spidroin gene catalogue.</title>
        <authorList>
            <person name="Kono N."/>
            <person name="Nakamura H."/>
            <person name="Ohtoshi R."/>
            <person name="Moran D.A.P."/>
            <person name="Shinohara A."/>
            <person name="Yoshida Y."/>
            <person name="Fujiwara M."/>
            <person name="Mori M."/>
            <person name="Tomita M."/>
            <person name="Arakawa K."/>
        </authorList>
    </citation>
    <scope>NUCLEOTIDE SEQUENCE [LARGE SCALE GENOMIC DNA]</scope>
</reference>
<dbReference type="EMBL" id="BGPR01002828">
    <property type="protein sequence ID" value="GBM79578.1"/>
    <property type="molecule type" value="Genomic_DNA"/>
</dbReference>
<dbReference type="AlphaFoldDB" id="A0A4Y2IP39"/>
<comment type="caution">
    <text evidence="2">The sequence shown here is derived from an EMBL/GenBank/DDBJ whole genome shotgun (WGS) entry which is preliminary data.</text>
</comment>
<keyword evidence="3" id="KW-1185">Reference proteome</keyword>
<gene>
    <name evidence="2" type="ORF">AVEN_20340_1</name>
</gene>
<evidence type="ECO:0000256" key="1">
    <source>
        <dbReference type="SAM" id="MobiDB-lite"/>
    </source>
</evidence>
<evidence type="ECO:0000313" key="3">
    <source>
        <dbReference type="Proteomes" id="UP000499080"/>
    </source>
</evidence>
<dbReference type="Proteomes" id="UP000499080">
    <property type="component" value="Unassembled WGS sequence"/>
</dbReference>
<protein>
    <submittedName>
        <fullName evidence="2">Uncharacterized protein</fullName>
    </submittedName>
</protein>
<sequence>MDQFENPGLIELRRLREEPPSHARLSSSSESNFLPPRVQTDGNRRAPGLGGMVGAPRPPNRIPAIFDELGETHAGERCRAEVECVDLSHCACCEWNGAV</sequence>
<proteinExistence type="predicted"/>
<evidence type="ECO:0000313" key="2">
    <source>
        <dbReference type="EMBL" id="GBM79578.1"/>
    </source>
</evidence>
<accession>A0A4Y2IP39</accession>
<organism evidence="2 3">
    <name type="scientific">Araneus ventricosus</name>
    <name type="common">Orbweaver spider</name>
    <name type="synonym">Epeira ventricosa</name>
    <dbReference type="NCBI Taxonomy" id="182803"/>
    <lineage>
        <taxon>Eukaryota</taxon>
        <taxon>Metazoa</taxon>
        <taxon>Ecdysozoa</taxon>
        <taxon>Arthropoda</taxon>
        <taxon>Chelicerata</taxon>
        <taxon>Arachnida</taxon>
        <taxon>Araneae</taxon>
        <taxon>Araneomorphae</taxon>
        <taxon>Entelegynae</taxon>
        <taxon>Araneoidea</taxon>
        <taxon>Araneidae</taxon>
        <taxon>Araneus</taxon>
    </lineage>
</organism>
<feature type="region of interest" description="Disordered" evidence="1">
    <location>
        <begin position="1"/>
        <end position="60"/>
    </location>
</feature>
<name>A0A4Y2IP39_ARAVE</name>
<feature type="compositionally biased region" description="Basic and acidic residues" evidence="1">
    <location>
        <begin position="11"/>
        <end position="21"/>
    </location>
</feature>